<dbReference type="Proteomes" id="UP000320948">
    <property type="component" value="Unassembled WGS sequence"/>
</dbReference>
<evidence type="ECO:0000313" key="1">
    <source>
        <dbReference type="EMBL" id="TKW60907.1"/>
    </source>
</evidence>
<comment type="caution">
    <text evidence="1">The sequence shown here is derived from an EMBL/GenBank/DDBJ whole genome shotgun (WGS) entry which is preliminary data.</text>
</comment>
<evidence type="ECO:0008006" key="3">
    <source>
        <dbReference type="Google" id="ProtNLM"/>
    </source>
</evidence>
<proteinExistence type="predicted"/>
<dbReference type="Gene3D" id="3.30.160.150">
    <property type="entry name" value="Lipoprotein like domain"/>
    <property type="match status" value="1"/>
</dbReference>
<name>A0A6N4RA14_BLAVI</name>
<accession>A0A6N4RA14</accession>
<sequence length="204" mass="21972">MPTGVVPHMLPHMNVTPALRASALSLTVFLASCGYSPLYAPGEGASAAAGRVQVGDVAVAQGERRPDSRMAQKTKTVGMRRTAQTVAQELKLNFPHSGAEMDTLTVYMEEETTTLAVQRTAAIQRAEIYLRGQMELTDADGKTLLKTGLSTSAPYNVEDTPFSTESGKTYARLTAARNLAAEISRRVYLYYSTRPDIGGPAKTK</sequence>
<evidence type="ECO:0000313" key="2">
    <source>
        <dbReference type="Proteomes" id="UP000320948"/>
    </source>
</evidence>
<protein>
    <recommendedName>
        <fullName evidence="3">LPS-assembly lipoprotein</fullName>
    </recommendedName>
</protein>
<dbReference type="AlphaFoldDB" id="A0A6N4RA14"/>
<reference evidence="1 2" key="1">
    <citation type="journal article" date="2017" name="Nat. Commun.">
        <title>In situ click chemistry generation of cyclooxygenase-2 inhibitors.</title>
        <authorList>
            <person name="Bhardwaj A."/>
            <person name="Kaur J."/>
            <person name="Wuest M."/>
            <person name="Wuest F."/>
        </authorList>
    </citation>
    <scope>NUCLEOTIDE SEQUENCE [LARGE SCALE GENOMIC DNA]</scope>
    <source>
        <strain evidence="1">S2_018_000_R2_106</strain>
    </source>
</reference>
<dbReference type="EMBL" id="VAFM01000002">
    <property type="protein sequence ID" value="TKW60907.1"/>
    <property type="molecule type" value="Genomic_DNA"/>
</dbReference>
<organism evidence="1 2">
    <name type="scientific">Blastochloris viridis</name>
    <name type="common">Rhodopseudomonas viridis</name>
    <dbReference type="NCBI Taxonomy" id="1079"/>
    <lineage>
        <taxon>Bacteria</taxon>
        <taxon>Pseudomonadati</taxon>
        <taxon>Pseudomonadota</taxon>
        <taxon>Alphaproteobacteria</taxon>
        <taxon>Hyphomicrobiales</taxon>
        <taxon>Blastochloridaceae</taxon>
        <taxon>Blastochloris</taxon>
    </lineage>
</organism>
<gene>
    <name evidence="1" type="ORF">DI628_08460</name>
</gene>